<dbReference type="EMBL" id="RCZC01000001">
    <property type="protein sequence ID" value="TPG56066.1"/>
    <property type="molecule type" value="Genomic_DNA"/>
</dbReference>
<feature type="transmembrane region" description="Helical" evidence="1">
    <location>
        <begin position="12"/>
        <end position="34"/>
    </location>
</feature>
<accession>A0A502G4C3</accession>
<sequence>MDTIRYDYQPNTLRFALAAAFCAGSAVLMAKFALDNDRGMIIDGLIRLDRGAATVFQWAVAGTFAVGLFIALAGLARSFGPAVQVVLDRHAISAPKSGFSRTVETVRYAEISGLRLTQIRSHRFLELRHPRGKFTIACSMLPSEYDFDTLVDTVRARCRVHAR</sequence>
<proteinExistence type="predicted"/>
<reference evidence="2 3" key="1">
    <citation type="journal article" date="2019" name="Environ. Microbiol.">
        <title>Species interactions and distinct microbial communities in high Arctic permafrost affected cryosols are associated with the CH4 and CO2 gas fluxes.</title>
        <authorList>
            <person name="Altshuler I."/>
            <person name="Hamel J."/>
            <person name="Turney S."/>
            <person name="Magnuson E."/>
            <person name="Levesque R."/>
            <person name="Greer C."/>
            <person name="Whyte L.G."/>
        </authorList>
    </citation>
    <scope>NUCLEOTIDE SEQUENCE [LARGE SCALE GENOMIC DNA]</scope>
    <source>
        <strain evidence="2 3">E6.1</strain>
    </source>
</reference>
<dbReference type="AlphaFoldDB" id="A0A502G4C3"/>
<evidence type="ECO:0008006" key="4">
    <source>
        <dbReference type="Google" id="ProtNLM"/>
    </source>
</evidence>
<dbReference type="Proteomes" id="UP000319931">
    <property type="component" value="Unassembled WGS sequence"/>
</dbReference>
<organism evidence="2 3">
    <name type="scientific">Sphingomonas glacialis</name>
    <dbReference type="NCBI Taxonomy" id="658225"/>
    <lineage>
        <taxon>Bacteria</taxon>
        <taxon>Pseudomonadati</taxon>
        <taxon>Pseudomonadota</taxon>
        <taxon>Alphaproteobacteria</taxon>
        <taxon>Sphingomonadales</taxon>
        <taxon>Sphingomonadaceae</taxon>
        <taxon>Sphingomonas</taxon>
    </lineage>
</organism>
<feature type="transmembrane region" description="Helical" evidence="1">
    <location>
        <begin position="55"/>
        <end position="76"/>
    </location>
</feature>
<keyword evidence="1" id="KW-1133">Transmembrane helix</keyword>
<keyword evidence="1" id="KW-0812">Transmembrane</keyword>
<gene>
    <name evidence="2" type="ORF">EAH76_00340</name>
</gene>
<keyword evidence="1" id="KW-0472">Membrane</keyword>
<protein>
    <recommendedName>
        <fullName evidence="4">PH domain-containing protein</fullName>
    </recommendedName>
</protein>
<dbReference type="RefSeq" id="WP_140846641.1">
    <property type="nucleotide sequence ID" value="NZ_RCZC01000001.1"/>
</dbReference>
<comment type="caution">
    <text evidence="2">The sequence shown here is derived from an EMBL/GenBank/DDBJ whole genome shotgun (WGS) entry which is preliminary data.</text>
</comment>
<evidence type="ECO:0000313" key="2">
    <source>
        <dbReference type="EMBL" id="TPG56066.1"/>
    </source>
</evidence>
<keyword evidence="3" id="KW-1185">Reference proteome</keyword>
<dbReference type="OrthoDB" id="7556931at2"/>
<evidence type="ECO:0000256" key="1">
    <source>
        <dbReference type="SAM" id="Phobius"/>
    </source>
</evidence>
<evidence type="ECO:0000313" key="3">
    <source>
        <dbReference type="Proteomes" id="UP000319931"/>
    </source>
</evidence>
<name>A0A502G4C3_9SPHN</name>